<keyword evidence="7 12" id="KW-1133">Transmembrane helix</keyword>
<evidence type="ECO:0000256" key="1">
    <source>
        <dbReference type="ARBA" id="ARBA00002536"/>
    </source>
</evidence>
<evidence type="ECO:0000256" key="10">
    <source>
        <dbReference type="ARBA" id="ARBA00031401"/>
    </source>
</evidence>
<dbReference type="GO" id="GO:0022900">
    <property type="term" value="P:electron transport chain"/>
    <property type="evidence" value="ECO:0007669"/>
    <property type="project" value="InterPro"/>
</dbReference>
<comment type="catalytic activity">
    <reaction evidence="11">
        <text>4 Fe(II)-[cytochrome c] + O2 + 8 H(+)(in) = 4 Fe(III)-[cytochrome c] + 2 H2O + 4 H(+)(out)</text>
        <dbReference type="Rhea" id="RHEA:11436"/>
        <dbReference type="Rhea" id="RHEA-COMP:10350"/>
        <dbReference type="Rhea" id="RHEA-COMP:14399"/>
        <dbReference type="ChEBI" id="CHEBI:15377"/>
        <dbReference type="ChEBI" id="CHEBI:15378"/>
        <dbReference type="ChEBI" id="CHEBI:15379"/>
        <dbReference type="ChEBI" id="CHEBI:29033"/>
        <dbReference type="ChEBI" id="CHEBI:29034"/>
        <dbReference type="EC" id="7.1.1.9"/>
    </reaction>
</comment>
<feature type="transmembrane region" description="Helical" evidence="12">
    <location>
        <begin position="69"/>
        <end position="88"/>
    </location>
</feature>
<evidence type="ECO:0000313" key="13">
    <source>
        <dbReference type="EMBL" id="CAA9278477.1"/>
    </source>
</evidence>
<evidence type="ECO:0000256" key="4">
    <source>
        <dbReference type="ARBA" id="ARBA00012949"/>
    </source>
</evidence>
<evidence type="ECO:0000256" key="3">
    <source>
        <dbReference type="ARBA" id="ARBA00006870"/>
    </source>
</evidence>
<dbReference type="InterPro" id="IPR021050">
    <property type="entry name" value="Cyt_c_oxidase_su4_actinobac"/>
</dbReference>
<evidence type="ECO:0000256" key="12">
    <source>
        <dbReference type="SAM" id="Phobius"/>
    </source>
</evidence>
<dbReference type="EMBL" id="CADCSZ010000225">
    <property type="protein sequence ID" value="CAA9278477.1"/>
    <property type="molecule type" value="Genomic_DNA"/>
</dbReference>
<evidence type="ECO:0000256" key="6">
    <source>
        <dbReference type="ARBA" id="ARBA00022692"/>
    </source>
</evidence>
<name>A0A6J4JJA2_9ACTN</name>
<comment type="similarity">
    <text evidence="3">Belongs to the cytochrome c oxidase bacterial subunit CtaF family.</text>
</comment>
<evidence type="ECO:0000256" key="9">
    <source>
        <dbReference type="ARBA" id="ARBA00031366"/>
    </source>
</evidence>
<evidence type="ECO:0000256" key="7">
    <source>
        <dbReference type="ARBA" id="ARBA00022989"/>
    </source>
</evidence>
<gene>
    <name evidence="13" type="ORF">AVDCRST_MAG76-3842</name>
</gene>
<feature type="transmembrane region" description="Helical" evidence="12">
    <location>
        <begin position="29"/>
        <end position="49"/>
    </location>
</feature>
<dbReference type="GO" id="GO:0004129">
    <property type="term" value="F:cytochrome-c oxidase activity"/>
    <property type="evidence" value="ECO:0007669"/>
    <property type="project" value="UniProtKB-EC"/>
</dbReference>
<dbReference type="AlphaFoldDB" id="A0A6J4JJA2"/>
<dbReference type="Pfam" id="PF12270">
    <property type="entry name" value="Cyt_c_ox_IV"/>
    <property type="match status" value="1"/>
</dbReference>
<reference evidence="13" key="1">
    <citation type="submission" date="2020-02" db="EMBL/GenBank/DDBJ databases">
        <authorList>
            <person name="Meier V. D."/>
        </authorList>
    </citation>
    <scope>NUCLEOTIDE SEQUENCE</scope>
    <source>
        <strain evidence="13">AVDCRST_MAG76</strain>
    </source>
</reference>
<sequence>MKIVGWSFVVLASLVATKAVIYWFTSSEAAGTTMLVLAACLAAFIGGYLALTARRATAHGAGEAERDPYLPHASGWPFFVGVAALVTFNGLAIGMWALVPGLLALAIALTGYAAQSRRRG</sequence>
<keyword evidence="6 12" id="KW-0812">Transmembrane</keyword>
<protein>
    <recommendedName>
        <fullName evidence="4">cytochrome-c oxidase</fullName>
        <ecNumber evidence="4">7.1.1.9</ecNumber>
    </recommendedName>
    <alternativeName>
        <fullName evidence="10">Cytochrome aa3 subunit 4</fullName>
    </alternativeName>
    <alternativeName>
        <fullName evidence="9">Cytochrome c oxidase polypeptide IV</fullName>
    </alternativeName>
</protein>
<keyword evidence="8 12" id="KW-0472">Membrane</keyword>
<evidence type="ECO:0000256" key="2">
    <source>
        <dbReference type="ARBA" id="ARBA00004651"/>
    </source>
</evidence>
<feature type="transmembrane region" description="Helical" evidence="12">
    <location>
        <begin position="94"/>
        <end position="114"/>
    </location>
</feature>
<proteinExistence type="inferred from homology"/>
<evidence type="ECO:0000256" key="11">
    <source>
        <dbReference type="ARBA" id="ARBA00047816"/>
    </source>
</evidence>
<comment type="function">
    <text evidence="1">Part of cytochrome c oxidase, its function is unknown.</text>
</comment>
<comment type="subcellular location">
    <subcellularLocation>
        <location evidence="2">Cell membrane</location>
        <topology evidence="2">Multi-pass membrane protein</topology>
    </subcellularLocation>
</comment>
<dbReference type="EC" id="7.1.1.9" evidence="4"/>
<evidence type="ECO:0000256" key="8">
    <source>
        <dbReference type="ARBA" id="ARBA00023136"/>
    </source>
</evidence>
<evidence type="ECO:0000256" key="5">
    <source>
        <dbReference type="ARBA" id="ARBA00022475"/>
    </source>
</evidence>
<keyword evidence="5" id="KW-1003">Cell membrane</keyword>
<accession>A0A6J4JJA2</accession>
<dbReference type="GO" id="GO:0005886">
    <property type="term" value="C:plasma membrane"/>
    <property type="evidence" value="ECO:0007669"/>
    <property type="project" value="UniProtKB-SubCell"/>
</dbReference>
<organism evidence="13">
    <name type="scientific">uncultured Acidimicrobiales bacterium</name>
    <dbReference type="NCBI Taxonomy" id="310071"/>
    <lineage>
        <taxon>Bacteria</taxon>
        <taxon>Bacillati</taxon>
        <taxon>Actinomycetota</taxon>
        <taxon>Acidimicrobiia</taxon>
        <taxon>Acidimicrobiales</taxon>
        <taxon>environmental samples</taxon>
    </lineage>
</organism>